<evidence type="ECO:0000313" key="2">
    <source>
        <dbReference type="EMBL" id="OJJ36901.1"/>
    </source>
</evidence>
<dbReference type="AlphaFoldDB" id="A0A1L9RPN8"/>
<dbReference type="VEuPathDB" id="FungiDB:ASPWEDRAFT_434047"/>
<keyword evidence="1" id="KW-1133">Transmembrane helix</keyword>
<accession>A0A1L9RPN8</accession>
<gene>
    <name evidence="2" type="ORF">ASPWEDRAFT_434047</name>
</gene>
<reference evidence="3" key="1">
    <citation type="journal article" date="2017" name="Genome Biol.">
        <title>Comparative genomics reveals high biological diversity and specific adaptations in the industrially and medically important fungal genus Aspergillus.</title>
        <authorList>
            <person name="de Vries R.P."/>
            <person name="Riley R."/>
            <person name="Wiebenga A."/>
            <person name="Aguilar-Osorio G."/>
            <person name="Amillis S."/>
            <person name="Uchima C.A."/>
            <person name="Anderluh G."/>
            <person name="Asadollahi M."/>
            <person name="Askin M."/>
            <person name="Barry K."/>
            <person name="Battaglia E."/>
            <person name="Bayram O."/>
            <person name="Benocci T."/>
            <person name="Braus-Stromeyer S.A."/>
            <person name="Caldana C."/>
            <person name="Canovas D."/>
            <person name="Cerqueira G.C."/>
            <person name="Chen F."/>
            <person name="Chen W."/>
            <person name="Choi C."/>
            <person name="Clum A."/>
            <person name="Dos Santos R.A."/>
            <person name="Damasio A.R."/>
            <person name="Diallinas G."/>
            <person name="Emri T."/>
            <person name="Fekete E."/>
            <person name="Flipphi M."/>
            <person name="Freyberg S."/>
            <person name="Gallo A."/>
            <person name="Gournas C."/>
            <person name="Habgood R."/>
            <person name="Hainaut M."/>
            <person name="Harispe M.L."/>
            <person name="Henrissat B."/>
            <person name="Hilden K.S."/>
            <person name="Hope R."/>
            <person name="Hossain A."/>
            <person name="Karabika E."/>
            <person name="Karaffa L."/>
            <person name="Karanyi Z."/>
            <person name="Krasevec N."/>
            <person name="Kuo A."/>
            <person name="Kusch H."/>
            <person name="LaButti K."/>
            <person name="Lagendijk E.L."/>
            <person name="Lapidus A."/>
            <person name="Levasseur A."/>
            <person name="Lindquist E."/>
            <person name="Lipzen A."/>
            <person name="Logrieco A.F."/>
            <person name="MacCabe A."/>
            <person name="Maekelae M.R."/>
            <person name="Malavazi I."/>
            <person name="Melin P."/>
            <person name="Meyer V."/>
            <person name="Mielnichuk N."/>
            <person name="Miskei M."/>
            <person name="Molnar A.P."/>
            <person name="Mule G."/>
            <person name="Ngan C.Y."/>
            <person name="Orejas M."/>
            <person name="Orosz E."/>
            <person name="Ouedraogo J.P."/>
            <person name="Overkamp K.M."/>
            <person name="Park H.-S."/>
            <person name="Perrone G."/>
            <person name="Piumi F."/>
            <person name="Punt P.J."/>
            <person name="Ram A.F."/>
            <person name="Ramon A."/>
            <person name="Rauscher S."/>
            <person name="Record E."/>
            <person name="Riano-Pachon D.M."/>
            <person name="Robert V."/>
            <person name="Roehrig J."/>
            <person name="Ruller R."/>
            <person name="Salamov A."/>
            <person name="Salih N.S."/>
            <person name="Samson R.A."/>
            <person name="Sandor E."/>
            <person name="Sanguinetti M."/>
            <person name="Schuetze T."/>
            <person name="Sepcic K."/>
            <person name="Shelest E."/>
            <person name="Sherlock G."/>
            <person name="Sophianopoulou V."/>
            <person name="Squina F.M."/>
            <person name="Sun H."/>
            <person name="Susca A."/>
            <person name="Todd R.B."/>
            <person name="Tsang A."/>
            <person name="Unkles S.E."/>
            <person name="van de Wiele N."/>
            <person name="van Rossen-Uffink D."/>
            <person name="Oliveira J.V."/>
            <person name="Vesth T.C."/>
            <person name="Visser J."/>
            <person name="Yu J.-H."/>
            <person name="Zhou M."/>
            <person name="Andersen M.R."/>
            <person name="Archer D.B."/>
            <person name="Baker S.E."/>
            <person name="Benoit I."/>
            <person name="Brakhage A.A."/>
            <person name="Braus G.H."/>
            <person name="Fischer R."/>
            <person name="Frisvad J.C."/>
            <person name="Goldman G.H."/>
            <person name="Houbraken J."/>
            <person name="Oakley B."/>
            <person name="Pocsi I."/>
            <person name="Scazzocchio C."/>
            <person name="Seiboth B."/>
            <person name="vanKuyk P.A."/>
            <person name="Wortman J."/>
            <person name="Dyer P.S."/>
            <person name="Grigoriev I.V."/>
        </authorList>
    </citation>
    <scope>NUCLEOTIDE SEQUENCE [LARGE SCALE GENOMIC DNA]</scope>
    <source>
        <strain evidence="3">DTO 134E9</strain>
    </source>
</reference>
<name>A0A1L9RPN8_ASPWE</name>
<evidence type="ECO:0000256" key="1">
    <source>
        <dbReference type="SAM" id="Phobius"/>
    </source>
</evidence>
<sequence length="175" mass="20460">MVNTSSFLGKVGMITFSFHMPKYVSMTHYYFCLQLASHTLFAPPFVFSVSLRKLLISPIDFGCQHIGLVFCFQAVVARIIFLIFSPHLAHLPSIQLVHCLYIILLQHWSVLQALSCILNPFHPWTIWLRDSLYFRRLDCLVFTSAFSDLLYFRLYRLFFFEPRLDSSFSCSREAL</sequence>
<dbReference type="GeneID" id="63751867"/>
<keyword evidence="1" id="KW-0812">Transmembrane</keyword>
<dbReference type="RefSeq" id="XP_040690577.1">
    <property type="nucleotide sequence ID" value="XM_040836019.1"/>
</dbReference>
<protein>
    <submittedName>
        <fullName evidence="2">Uncharacterized protein</fullName>
    </submittedName>
</protein>
<feature type="transmembrane region" description="Helical" evidence="1">
    <location>
        <begin position="64"/>
        <end position="84"/>
    </location>
</feature>
<organism evidence="2 3">
    <name type="scientific">Aspergillus wentii DTO 134E9</name>
    <dbReference type="NCBI Taxonomy" id="1073089"/>
    <lineage>
        <taxon>Eukaryota</taxon>
        <taxon>Fungi</taxon>
        <taxon>Dikarya</taxon>
        <taxon>Ascomycota</taxon>
        <taxon>Pezizomycotina</taxon>
        <taxon>Eurotiomycetes</taxon>
        <taxon>Eurotiomycetidae</taxon>
        <taxon>Eurotiales</taxon>
        <taxon>Aspergillaceae</taxon>
        <taxon>Aspergillus</taxon>
        <taxon>Aspergillus subgen. Cremei</taxon>
    </lineage>
</organism>
<dbReference type="Proteomes" id="UP000184383">
    <property type="component" value="Unassembled WGS sequence"/>
</dbReference>
<proteinExistence type="predicted"/>
<keyword evidence="1" id="KW-0472">Membrane</keyword>
<evidence type="ECO:0000313" key="3">
    <source>
        <dbReference type="Proteomes" id="UP000184383"/>
    </source>
</evidence>
<dbReference type="EMBL" id="KV878211">
    <property type="protein sequence ID" value="OJJ36901.1"/>
    <property type="molecule type" value="Genomic_DNA"/>
</dbReference>
<keyword evidence="3" id="KW-1185">Reference proteome</keyword>